<dbReference type="Pfam" id="PF06445">
    <property type="entry name" value="GyrI-like"/>
    <property type="match status" value="1"/>
</dbReference>
<dbReference type="SMART" id="SM00871">
    <property type="entry name" value="AraC_E_bind"/>
    <property type="match status" value="1"/>
</dbReference>
<dbReference type="Proteomes" id="UP000468581">
    <property type="component" value="Unassembled WGS sequence"/>
</dbReference>
<dbReference type="InterPro" id="IPR020449">
    <property type="entry name" value="Tscrpt_reg_AraC-type_HTH"/>
</dbReference>
<dbReference type="PANTHER" id="PTHR40055">
    <property type="entry name" value="TRANSCRIPTIONAL REGULATOR YGIV-RELATED"/>
    <property type="match status" value="1"/>
</dbReference>
<dbReference type="PROSITE" id="PS01124">
    <property type="entry name" value="HTH_ARAC_FAMILY_2"/>
    <property type="match status" value="1"/>
</dbReference>
<keyword evidence="6" id="KW-1185">Reference proteome</keyword>
<dbReference type="GO" id="GO:0043565">
    <property type="term" value="F:sequence-specific DNA binding"/>
    <property type="evidence" value="ECO:0007669"/>
    <property type="project" value="InterPro"/>
</dbReference>
<dbReference type="SMART" id="SM00342">
    <property type="entry name" value="HTH_ARAC"/>
    <property type="match status" value="1"/>
</dbReference>
<dbReference type="SUPFAM" id="SSF46689">
    <property type="entry name" value="Homeodomain-like"/>
    <property type="match status" value="2"/>
</dbReference>
<dbReference type="EMBL" id="JAABOO010000003">
    <property type="protein sequence ID" value="NER14859.1"/>
    <property type="molecule type" value="Genomic_DNA"/>
</dbReference>
<dbReference type="GO" id="GO:0003700">
    <property type="term" value="F:DNA-binding transcription factor activity"/>
    <property type="evidence" value="ECO:0007669"/>
    <property type="project" value="InterPro"/>
</dbReference>
<evidence type="ECO:0000259" key="4">
    <source>
        <dbReference type="PROSITE" id="PS01124"/>
    </source>
</evidence>
<dbReference type="InterPro" id="IPR050908">
    <property type="entry name" value="SmbC-like"/>
</dbReference>
<dbReference type="Gene3D" id="1.10.10.60">
    <property type="entry name" value="Homeodomain-like"/>
    <property type="match status" value="2"/>
</dbReference>
<keyword evidence="1" id="KW-0805">Transcription regulation</keyword>
<organism evidence="5 6">
    <name type="scientific">Leptobacterium flavescens</name>
    <dbReference type="NCBI Taxonomy" id="472055"/>
    <lineage>
        <taxon>Bacteria</taxon>
        <taxon>Pseudomonadati</taxon>
        <taxon>Bacteroidota</taxon>
        <taxon>Flavobacteriia</taxon>
        <taxon>Flavobacteriales</taxon>
        <taxon>Flavobacteriaceae</taxon>
        <taxon>Leptobacterium</taxon>
    </lineage>
</organism>
<dbReference type="InterPro" id="IPR009057">
    <property type="entry name" value="Homeodomain-like_sf"/>
</dbReference>
<proteinExistence type="predicted"/>
<dbReference type="InterPro" id="IPR010499">
    <property type="entry name" value="AraC_E-bd"/>
</dbReference>
<name>A0A6P0USQ9_9FLAO</name>
<evidence type="ECO:0000313" key="5">
    <source>
        <dbReference type="EMBL" id="NER14859.1"/>
    </source>
</evidence>
<dbReference type="InterPro" id="IPR018060">
    <property type="entry name" value="HTH_AraC"/>
</dbReference>
<dbReference type="PANTHER" id="PTHR40055:SF2">
    <property type="entry name" value="DNA GYRASE INHIBITOR"/>
    <property type="match status" value="1"/>
</dbReference>
<feature type="domain" description="HTH araC/xylS-type" evidence="4">
    <location>
        <begin position="17"/>
        <end position="116"/>
    </location>
</feature>
<dbReference type="AlphaFoldDB" id="A0A6P0USQ9"/>
<dbReference type="InterPro" id="IPR029442">
    <property type="entry name" value="GyrI-like"/>
</dbReference>
<evidence type="ECO:0000256" key="3">
    <source>
        <dbReference type="ARBA" id="ARBA00023163"/>
    </source>
</evidence>
<dbReference type="InterPro" id="IPR011256">
    <property type="entry name" value="Reg_factor_effector_dom_sf"/>
</dbReference>
<keyword evidence="2" id="KW-0238">DNA-binding</keyword>
<accession>A0A6P0USQ9</accession>
<evidence type="ECO:0000313" key="6">
    <source>
        <dbReference type="Proteomes" id="UP000468581"/>
    </source>
</evidence>
<sequence>MSLTEKEIPKDYIRRIDKALHYIEEHLHQELSLAEVAEVAHYSPFHFHRIFKAITNETLNSYINRKRIEKTASVLMRRKGTMITELAMEYGFNSNSSFTRAFKKFYGMSPTEFRKLSPGKYSKICKTESKNGQKDSLFEEYICNIDNHKNWIKMNAKVEVKQMPGFNLAYITHIGDKGLDKAFEKLIKWAGPKGLMEKPDLKLATVYYDSFKVTDSNKVRMSACIILDEEVETEEEVGLTSMEGGKCIVARFEIGISEFEKSWSSLFIWMNENGYRKADRYPFEIYHNNFNEHPEKKFIVDMCIPVE</sequence>
<evidence type="ECO:0000256" key="1">
    <source>
        <dbReference type="ARBA" id="ARBA00023015"/>
    </source>
</evidence>
<dbReference type="RefSeq" id="WP_163608137.1">
    <property type="nucleotide sequence ID" value="NZ_JAABOO010000003.1"/>
</dbReference>
<protein>
    <submittedName>
        <fullName evidence="5">AraC family transcriptional regulator</fullName>
    </submittedName>
</protein>
<dbReference type="InterPro" id="IPR018062">
    <property type="entry name" value="HTH_AraC-typ_CS"/>
</dbReference>
<dbReference type="Pfam" id="PF12833">
    <property type="entry name" value="HTH_18"/>
    <property type="match status" value="1"/>
</dbReference>
<keyword evidence="3" id="KW-0804">Transcription</keyword>
<reference evidence="5 6" key="1">
    <citation type="submission" date="2020-01" db="EMBL/GenBank/DDBJ databases">
        <title>Leptobacterium flavescens.</title>
        <authorList>
            <person name="Wang G."/>
        </authorList>
    </citation>
    <scope>NUCLEOTIDE SEQUENCE [LARGE SCALE GENOMIC DNA]</scope>
    <source>
        <strain evidence="5 6">KCTC 22160</strain>
    </source>
</reference>
<evidence type="ECO:0000256" key="2">
    <source>
        <dbReference type="ARBA" id="ARBA00023125"/>
    </source>
</evidence>
<dbReference type="PROSITE" id="PS00041">
    <property type="entry name" value="HTH_ARAC_FAMILY_1"/>
    <property type="match status" value="1"/>
</dbReference>
<comment type="caution">
    <text evidence="5">The sequence shown here is derived from an EMBL/GenBank/DDBJ whole genome shotgun (WGS) entry which is preliminary data.</text>
</comment>
<dbReference type="PRINTS" id="PR00032">
    <property type="entry name" value="HTHARAC"/>
</dbReference>
<dbReference type="SUPFAM" id="SSF55136">
    <property type="entry name" value="Probable bacterial effector-binding domain"/>
    <property type="match status" value="1"/>
</dbReference>
<dbReference type="Gene3D" id="3.20.80.10">
    <property type="entry name" value="Regulatory factor, effector binding domain"/>
    <property type="match status" value="1"/>
</dbReference>
<gene>
    <name evidence="5" type="ORF">GWK08_15490</name>
</gene>